<dbReference type="Gene3D" id="3.30.70.270">
    <property type="match status" value="1"/>
</dbReference>
<keyword evidence="7" id="KW-0808">Transferase</keyword>
<feature type="transmembrane region" description="Helical" evidence="4">
    <location>
        <begin position="370"/>
        <end position="388"/>
    </location>
</feature>
<keyword evidence="4" id="KW-0812">Transmembrane</keyword>
<keyword evidence="4" id="KW-0472">Membrane</keyword>
<feature type="transmembrane region" description="Helical" evidence="4">
    <location>
        <begin position="176"/>
        <end position="197"/>
    </location>
</feature>
<keyword evidence="7" id="KW-0548">Nucleotidyltransferase</keyword>
<dbReference type="GO" id="GO:0052621">
    <property type="term" value="F:diguanylate cyclase activity"/>
    <property type="evidence" value="ECO:0007669"/>
    <property type="project" value="UniProtKB-EC"/>
</dbReference>
<dbReference type="EMBL" id="JBBGZA010000001">
    <property type="protein sequence ID" value="MEJ5092981.1"/>
    <property type="molecule type" value="Genomic_DNA"/>
</dbReference>
<keyword evidence="8" id="KW-1185">Reference proteome</keyword>
<dbReference type="SUPFAM" id="SSF55073">
    <property type="entry name" value="Nucleotide cyclase"/>
    <property type="match status" value="1"/>
</dbReference>
<dbReference type="PANTHER" id="PTHR45138:SF9">
    <property type="entry name" value="DIGUANYLATE CYCLASE DGCM-RELATED"/>
    <property type="match status" value="1"/>
</dbReference>
<organism evidence="7 8">
    <name type="scientific">Sphingomonas molluscorum</name>
    <dbReference type="NCBI Taxonomy" id="418184"/>
    <lineage>
        <taxon>Bacteria</taxon>
        <taxon>Pseudomonadati</taxon>
        <taxon>Pseudomonadota</taxon>
        <taxon>Alphaproteobacteria</taxon>
        <taxon>Sphingomonadales</taxon>
        <taxon>Sphingomonadaceae</taxon>
        <taxon>Sphingomonas</taxon>
    </lineage>
</organism>
<evidence type="ECO:0000256" key="1">
    <source>
        <dbReference type="ARBA" id="ARBA00012528"/>
    </source>
</evidence>
<dbReference type="SMART" id="SM00267">
    <property type="entry name" value="GGDEF"/>
    <property type="match status" value="1"/>
</dbReference>
<feature type="region of interest" description="Disordered" evidence="3">
    <location>
        <begin position="510"/>
        <end position="533"/>
    </location>
</feature>
<dbReference type="InterPro" id="IPR050469">
    <property type="entry name" value="Diguanylate_Cyclase"/>
</dbReference>
<accession>A0ABU8PZQ5</accession>
<evidence type="ECO:0000256" key="5">
    <source>
        <dbReference type="SAM" id="SignalP"/>
    </source>
</evidence>
<dbReference type="PANTHER" id="PTHR45138">
    <property type="entry name" value="REGULATORY COMPONENTS OF SENSORY TRANSDUCTION SYSTEM"/>
    <property type="match status" value="1"/>
</dbReference>
<dbReference type="Proteomes" id="UP001380365">
    <property type="component" value="Unassembled WGS sequence"/>
</dbReference>
<keyword evidence="4" id="KW-1133">Transmembrane helix</keyword>
<dbReference type="InterPro" id="IPR000160">
    <property type="entry name" value="GGDEF_dom"/>
</dbReference>
<evidence type="ECO:0000256" key="3">
    <source>
        <dbReference type="SAM" id="MobiDB-lite"/>
    </source>
</evidence>
<dbReference type="Pfam" id="PF07695">
    <property type="entry name" value="7TMR-DISM_7TM"/>
    <property type="match status" value="1"/>
</dbReference>
<comment type="catalytic activity">
    <reaction evidence="2">
        <text>2 GTP = 3',3'-c-di-GMP + 2 diphosphate</text>
        <dbReference type="Rhea" id="RHEA:24898"/>
        <dbReference type="ChEBI" id="CHEBI:33019"/>
        <dbReference type="ChEBI" id="CHEBI:37565"/>
        <dbReference type="ChEBI" id="CHEBI:58805"/>
        <dbReference type="EC" id="2.7.7.65"/>
    </reaction>
</comment>
<keyword evidence="5" id="KW-0732">Signal</keyword>
<name>A0ABU8PZQ5_9SPHN</name>
<feature type="compositionally biased region" description="Basic residues" evidence="3">
    <location>
        <begin position="510"/>
        <end position="522"/>
    </location>
</feature>
<protein>
    <recommendedName>
        <fullName evidence="1">diguanylate cyclase</fullName>
        <ecNumber evidence="1">2.7.7.65</ecNumber>
    </recommendedName>
</protein>
<dbReference type="CDD" id="cd01949">
    <property type="entry name" value="GGDEF"/>
    <property type="match status" value="1"/>
</dbReference>
<gene>
    <name evidence="7" type="ORF">WH159_00210</name>
</gene>
<proteinExistence type="predicted"/>
<feature type="transmembrane region" description="Helical" evidence="4">
    <location>
        <begin position="244"/>
        <end position="264"/>
    </location>
</feature>
<feature type="transmembrane region" description="Helical" evidence="4">
    <location>
        <begin position="209"/>
        <end position="232"/>
    </location>
</feature>
<dbReference type="InterPro" id="IPR043128">
    <property type="entry name" value="Rev_trsase/Diguanyl_cyclase"/>
</dbReference>
<dbReference type="NCBIfam" id="TIGR00254">
    <property type="entry name" value="GGDEF"/>
    <property type="match status" value="1"/>
</dbReference>
<evidence type="ECO:0000313" key="7">
    <source>
        <dbReference type="EMBL" id="MEJ5092981.1"/>
    </source>
</evidence>
<feature type="chain" id="PRO_5046906573" description="diguanylate cyclase" evidence="5">
    <location>
        <begin position="24"/>
        <end position="533"/>
    </location>
</feature>
<dbReference type="Pfam" id="PF00990">
    <property type="entry name" value="GGDEF"/>
    <property type="match status" value="1"/>
</dbReference>
<dbReference type="PROSITE" id="PS50887">
    <property type="entry name" value="GGDEF"/>
    <property type="match status" value="1"/>
</dbReference>
<comment type="caution">
    <text evidence="7">The sequence shown here is derived from an EMBL/GenBank/DDBJ whole genome shotgun (WGS) entry which is preliminary data.</text>
</comment>
<feature type="transmembrane region" description="Helical" evidence="4">
    <location>
        <begin position="276"/>
        <end position="299"/>
    </location>
</feature>
<feature type="domain" description="GGDEF" evidence="6">
    <location>
        <begin position="430"/>
        <end position="533"/>
    </location>
</feature>
<sequence length="533" mass="58804">MTGSLIRIAQMLCALLLANVALAPASAVSLSVEPLATCVLPAAASHDSRALFARPDWFNCTKPQQDWGPGSFWVISNPLTLRGSTEEPLRLRMGSLWQRAVVLHILYADGHIASFRADQQELTRRIQMGALVEFALPTRTAPATRLLWRVEDSANLRGLVVGPKLVTRSEAERETLTLTAVYAAFLGLCVALIVYNLALWKVLRHRFQLAYCAMLLCLAGYAFSSSGALAWLLPDIANNQRITVNYVLLAWAAAAALAFSRSFFEARIFQGWVGRVTEIAMVAMLVLGVVFLLLAPVAIRTLDPIFSLMFVALTAVVVPFLWRAWRRRSNYLWLFALTWASPLAMAVLRISANAGLVPWNFWIDNSTVPAMTWEALLTSLAIAYRIRLLSIERDTAVRQEISTRRLAETDPLTGLLNRRAFLEQAIGRAADQQLLVVDVDHFKQVNEAVGHDGGDEVLRVIARTLRRATPPGTLIARMGGEEFVILADARVALDAEALLAAVRSAPIRAGGHRQHRQLHRSASRQDRLAAAVP</sequence>
<dbReference type="InterPro" id="IPR029787">
    <property type="entry name" value="Nucleotide_cyclase"/>
</dbReference>
<feature type="transmembrane region" description="Helical" evidence="4">
    <location>
        <begin position="331"/>
        <end position="350"/>
    </location>
</feature>
<dbReference type="InterPro" id="IPR011623">
    <property type="entry name" value="7TMR_DISM_rcpt_extracell_dom1"/>
</dbReference>
<evidence type="ECO:0000313" key="8">
    <source>
        <dbReference type="Proteomes" id="UP001380365"/>
    </source>
</evidence>
<evidence type="ECO:0000259" key="6">
    <source>
        <dbReference type="PROSITE" id="PS50887"/>
    </source>
</evidence>
<dbReference type="RefSeq" id="WP_132883460.1">
    <property type="nucleotide sequence ID" value="NZ_JBBGZA010000001.1"/>
</dbReference>
<feature type="transmembrane region" description="Helical" evidence="4">
    <location>
        <begin position="305"/>
        <end position="324"/>
    </location>
</feature>
<dbReference type="EC" id="2.7.7.65" evidence="1"/>
<feature type="signal peptide" evidence="5">
    <location>
        <begin position="1"/>
        <end position="23"/>
    </location>
</feature>
<evidence type="ECO:0000256" key="2">
    <source>
        <dbReference type="ARBA" id="ARBA00034247"/>
    </source>
</evidence>
<reference evidence="7 8" key="1">
    <citation type="submission" date="2023-12" db="EMBL/GenBank/DDBJ databases">
        <title>Gut-associated functions are favored during microbiome assembly across C. elegans life.</title>
        <authorList>
            <person name="Zimmermann J."/>
        </authorList>
    </citation>
    <scope>NUCLEOTIDE SEQUENCE [LARGE SCALE GENOMIC DNA]</scope>
    <source>
        <strain evidence="7 8">JUb134</strain>
    </source>
</reference>
<evidence type="ECO:0000256" key="4">
    <source>
        <dbReference type="SAM" id="Phobius"/>
    </source>
</evidence>